<gene>
    <name evidence="3" type="ORF">AGABI1DRAFT_74180</name>
</gene>
<sequence length="708" mass="80804">MDKLLQHTIIGAEFDSSDRHPPPRCHPGTRLAIVERCKVFTVQCNGEGKMRWVVGAAGVGKSAIMQIVAEEPPVDVILGASVFLSVNGRQDGRKIFTTIAYQLAAKCEVYCQFVRNQISRDPSLLRKSLPAQFQKFIVDPFVHQRLFNPSQRFLIIIDGLDECDDPLTQQELLGLISDFCIKYPSSPIVWFVASRPEPHITSFFDDVRVAPAYTKEEIKIDSDEACEDVQRYLRNELSKVKLAYPTLKHKREWPSELEFTKIATASGGLFAYASTVVRYIGDPHYRDPAAQLRRVLEVINGGSKDGVLGRDHPMAQLDALYRRILFNIPPDVMINTRKLLLIYSEYGWHRAYFRSTCNILGLTEDAAYGAVCHLHAVAKVPAPENADNEGLEFLHKSFPDFLVDFERSGFSLDFEDEANQFQAQTLFRVVEQVPDNFNDMESGEAIECGDFGYLKGGPDCCGKISLSWPGDERYQLTDDQLRLRLYSKSVDSLCYEFHPLSDLYWSMPCFHILTVRFTAPGYAFPIEELRDSAFEQFRPELKELGKFRQVPLRTLDYAAICGRVDLQFVSPIGIDTKLSDPWNPSCMHYKFGPGNGDDLQQRRGWVTSFWRYKTNPGAEVTHADIPRFNIEAGQESHWKSARKKGYRECPTCLRRFAHQFHHLRDQLATVFIDSTEMSYVEFSFVDADDGVSEWRYRFFHSGRPSCLG</sequence>
<dbReference type="SUPFAM" id="SSF52540">
    <property type="entry name" value="P-loop containing nucleoside triphosphate hydrolases"/>
    <property type="match status" value="1"/>
</dbReference>
<dbReference type="PANTHER" id="PTHR10039:SF16">
    <property type="entry name" value="GPI INOSITOL-DEACYLASE"/>
    <property type="match status" value="1"/>
</dbReference>
<accession>K5VXS1</accession>
<dbReference type="InterPro" id="IPR027417">
    <property type="entry name" value="P-loop_NTPase"/>
</dbReference>
<name>K5VXS1_AGABU</name>
<feature type="domain" description="Nephrocystin 3-like N-terminal" evidence="2">
    <location>
        <begin position="45"/>
        <end position="195"/>
    </location>
</feature>
<organism evidence="3 4">
    <name type="scientific">Agaricus bisporus var. burnettii (strain JB137-S8 / ATCC MYA-4627 / FGSC 10392)</name>
    <name type="common">White button mushroom</name>
    <dbReference type="NCBI Taxonomy" id="597362"/>
    <lineage>
        <taxon>Eukaryota</taxon>
        <taxon>Fungi</taxon>
        <taxon>Dikarya</taxon>
        <taxon>Basidiomycota</taxon>
        <taxon>Agaricomycotina</taxon>
        <taxon>Agaricomycetes</taxon>
        <taxon>Agaricomycetidae</taxon>
        <taxon>Agaricales</taxon>
        <taxon>Agaricineae</taxon>
        <taxon>Agaricaceae</taxon>
        <taxon>Agaricus</taxon>
    </lineage>
</organism>
<evidence type="ECO:0000259" key="2">
    <source>
        <dbReference type="Pfam" id="PF24883"/>
    </source>
</evidence>
<dbReference type="KEGG" id="abp:AGABI1DRAFT74180"/>
<dbReference type="HOGENOM" id="CLU_000288_6_15_1"/>
<dbReference type="OMA" id="IVERCKV"/>
<dbReference type="Proteomes" id="UP000008493">
    <property type="component" value="Unassembled WGS sequence"/>
</dbReference>
<reference evidence="4" key="1">
    <citation type="journal article" date="2012" name="Proc. Natl. Acad. Sci. U.S.A.">
        <title>Genome sequence of the button mushroom Agaricus bisporus reveals mechanisms governing adaptation to a humic-rich ecological niche.</title>
        <authorList>
            <person name="Morin E."/>
            <person name="Kohler A."/>
            <person name="Baker A.R."/>
            <person name="Foulongne-Oriol M."/>
            <person name="Lombard V."/>
            <person name="Nagy L.G."/>
            <person name="Ohm R.A."/>
            <person name="Patyshakuliyeva A."/>
            <person name="Brun A."/>
            <person name="Aerts A.L."/>
            <person name="Bailey A.M."/>
            <person name="Billette C."/>
            <person name="Coutinho P.M."/>
            <person name="Deakin G."/>
            <person name="Doddapaneni H."/>
            <person name="Floudas D."/>
            <person name="Grimwood J."/>
            <person name="Hilden K."/>
            <person name="Kuees U."/>
            <person name="LaButti K.M."/>
            <person name="Lapidus A."/>
            <person name="Lindquist E.A."/>
            <person name="Lucas S.M."/>
            <person name="Murat C."/>
            <person name="Riley R.W."/>
            <person name="Salamov A.A."/>
            <person name="Schmutz J."/>
            <person name="Subramanian V."/>
            <person name="Woesten H.A.B."/>
            <person name="Xu J."/>
            <person name="Eastwood D.C."/>
            <person name="Foster G.D."/>
            <person name="Sonnenberg A.S."/>
            <person name="Cullen D."/>
            <person name="de Vries R.P."/>
            <person name="Lundell T."/>
            <person name="Hibbett D.S."/>
            <person name="Henrissat B."/>
            <person name="Burton K.S."/>
            <person name="Kerrigan R.W."/>
            <person name="Challen M.P."/>
            <person name="Grigoriev I.V."/>
            <person name="Martin F."/>
        </authorList>
    </citation>
    <scope>NUCLEOTIDE SEQUENCE [LARGE SCALE GENOMIC DNA]</scope>
    <source>
        <strain evidence="4">JB137-S8 / ATCC MYA-4627 / FGSC 10392</strain>
    </source>
</reference>
<evidence type="ECO:0000313" key="4">
    <source>
        <dbReference type="Proteomes" id="UP000008493"/>
    </source>
</evidence>
<dbReference type="OrthoDB" id="5974621at2759"/>
<keyword evidence="1" id="KW-0677">Repeat</keyword>
<evidence type="ECO:0000313" key="3">
    <source>
        <dbReference type="EMBL" id="EKM79289.1"/>
    </source>
</evidence>
<dbReference type="GeneID" id="18831161"/>
<keyword evidence="4" id="KW-1185">Reference proteome</keyword>
<dbReference type="Gene3D" id="3.40.50.300">
    <property type="entry name" value="P-loop containing nucleotide triphosphate hydrolases"/>
    <property type="match status" value="1"/>
</dbReference>
<dbReference type="AlphaFoldDB" id="K5VXS1"/>
<dbReference type="InParanoid" id="K5VXS1"/>
<dbReference type="RefSeq" id="XP_007329764.1">
    <property type="nucleotide sequence ID" value="XM_007329702.1"/>
</dbReference>
<proteinExistence type="predicted"/>
<protein>
    <recommendedName>
        <fullName evidence="2">Nephrocystin 3-like N-terminal domain-containing protein</fullName>
    </recommendedName>
</protein>
<dbReference type="PANTHER" id="PTHR10039">
    <property type="entry name" value="AMELOGENIN"/>
    <property type="match status" value="1"/>
</dbReference>
<dbReference type="EMBL" id="JH971390">
    <property type="protein sequence ID" value="EKM79289.1"/>
    <property type="molecule type" value="Genomic_DNA"/>
</dbReference>
<dbReference type="InterPro" id="IPR056884">
    <property type="entry name" value="NPHP3-like_N"/>
</dbReference>
<evidence type="ECO:0000256" key="1">
    <source>
        <dbReference type="ARBA" id="ARBA00022737"/>
    </source>
</evidence>
<dbReference type="Pfam" id="PF24883">
    <property type="entry name" value="NPHP3_N"/>
    <property type="match status" value="1"/>
</dbReference>